<keyword evidence="2 6" id="KW-0328">Glycosyltransferase</keyword>
<gene>
    <name evidence="7" type="ORF">PHYPA_017160</name>
</gene>
<evidence type="ECO:0000256" key="3">
    <source>
        <dbReference type="ARBA" id="ARBA00022679"/>
    </source>
</evidence>
<dbReference type="InterPro" id="IPR004938">
    <property type="entry name" value="XG_FTase"/>
</dbReference>
<keyword evidence="4" id="KW-0325">Glycoprotein</keyword>
<dbReference type="PANTHER" id="PTHR31889:SF86">
    <property type="entry name" value="FUCOSYLTRANSFERASE"/>
    <property type="match status" value="1"/>
</dbReference>
<dbReference type="PaxDb" id="3218-PP1S52_48V6.1"/>
<comment type="similarity">
    <text evidence="1 6">Belongs to the glycosyltransferase 37 family.</text>
</comment>
<dbReference type="GO" id="GO:0008107">
    <property type="term" value="F:galactoside 2-alpha-L-fucosyltransferase activity"/>
    <property type="evidence" value="ECO:0007669"/>
    <property type="project" value="InterPro"/>
</dbReference>
<evidence type="ECO:0000256" key="5">
    <source>
        <dbReference type="ARBA" id="ARBA00023316"/>
    </source>
</evidence>
<dbReference type="EMBL" id="ABEU02000013">
    <property type="protein sequence ID" value="PNR42331.1"/>
    <property type="molecule type" value="Genomic_DNA"/>
</dbReference>
<keyword evidence="9" id="KW-1185">Reference proteome</keyword>
<accession>A0A2K1JLC2</accession>
<dbReference type="GO" id="GO:0071555">
    <property type="term" value="P:cell wall organization"/>
    <property type="evidence" value="ECO:0007669"/>
    <property type="project" value="UniProtKB-UniRule"/>
</dbReference>
<dbReference type="GO" id="GO:0009969">
    <property type="term" value="P:xyloglucan biosynthetic process"/>
    <property type="evidence" value="ECO:0000318"/>
    <property type="project" value="GO_Central"/>
</dbReference>
<dbReference type="GO" id="GO:0042546">
    <property type="term" value="P:cell wall biogenesis"/>
    <property type="evidence" value="ECO:0007669"/>
    <property type="project" value="InterPro"/>
</dbReference>
<dbReference type="Proteomes" id="UP000006727">
    <property type="component" value="Chromosome 13"/>
</dbReference>
<keyword evidence="6" id="KW-0333">Golgi apparatus</keyword>
<evidence type="ECO:0000256" key="2">
    <source>
        <dbReference type="ARBA" id="ARBA00022676"/>
    </source>
</evidence>
<dbReference type="Pfam" id="PF03254">
    <property type="entry name" value="XG_FTase"/>
    <property type="match status" value="1"/>
</dbReference>
<evidence type="ECO:0000256" key="4">
    <source>
        <dbReference type="ARBA" id="ARBA00023180"/>
    </source>
</evidence>
<dbReference type="PANTHER" id="PTHR31889">
    <property type="entry name" value="FUCOSYLTRANSFERASE 2-RELATED"/>
    <property type="match status" value="1"/>
</dbReference>
<organism evidence="7">
    <name type="scientific">Physcomitrium patens</name>
    <name type="common">Spreading-leaved earth moss</name>
    <name type="synonym">Physcomitrella patens</name>
    <dbReference type="NCBI Taxonomy" id="3218"/>
    <lineage>
        <taxon>Eukaryota</taxon>
        <taxon>Viridiplantae</taxon>
        <taxon>Streptophyta</taxon>
        <taxon>Embryophyta</taxon>
        <taxon>Bryophyta</taxon>
        <taxon>Bryophytina</taxon>
        <taxon>Bryopsida</taxon>
        <taxon>Funariidae</taxon>
        <taxon>Funariales</taxon>
        <taxon>Funariaceae</taxon>
        <taxon>Physcomitrium</taxon>
    </lineage>
</organism>
<keyword evidence="3 6" id="KW-0808">Transferase</keyword>
<evidence type="ECO:0000256" key="1">
    <source>
        <dbReference type="ARBA" id="ARBA00010481"/>
    </source>
</evidence>
<dbReference type="EnsemblPlants" id="Pp3c13_8950V3.1">
    <property type="protein sequence ID" value="PAC:32931829.CDS.1"/>
    <property type="gene ID" value="Pp3c13_8950"/>
</dbReference>
<proteinExistence type="inferred from homology"/>
<reference evidence="7 9" key="2">
    <citation type="journal article" date="2018" name="Plant J.">
        <title>The Physcomitrella patens chromosome-scale assembly reveals moss genome structure and evolution.</title>
        <authorList>
            <person name="Lang D."/>
            <person name="Ullrich K.K."/>
            <person name="Murat F."/>
            <person name="Fuchs J."/>
            <person name="Jenkins J."/>
            <person name="Haas F.B."/>
            <person name="Piednoel M."/>
            <person name="Gundlach H."/>
            <person name="Van Bel M."/>
            <person name="Meyberg R."/>
            <person name="Vives C."/>
            <person name="Morata J."/>
            <person name="Symeonidi A."/>
            <person name="Hiss M."/>
            <person name="Muchero W."/>
            <person name="Kamisugi Y."/>
            <person name="Saleh O."/>
            <person name="Blanc G."/>
            <person name="Decker E.L."/>
            <person name="van Gessel N."/>
            <person name="Grimwood J."/>
            <person name="Hayes R.D."/>
            <person name="Graham S.W."/>
            <person name="Gunter L.E."/>
            <person name="McDaniel S.F."/>
            <person name="Hoernstein S.N.W."/>
            <person name="Larsson A."/>
            <person name="Li F.W."/>
            <person name="Perroud P.F."/>
            <person name="Phillips J."/>
            <person name="Ranjan P."/>
            <person name="Rokshar D.S."/>
            <person name="Rothfels C.J."/>
            <person name="Schneider L."/>
            <person name="Shu S."/>
            <person name="Stevenson D.W."/>
            <person name="Thummler F."/>
            <person name="Tillich M."/>
            <person name="Villarreal Aguilar J.C."/>
            <person name="Widiez T."/>
            <person name="Wong G.K."/>
            <person name="Wymore A."/>
            <person name="Zhang Y."/>
            <person name="Zimmer A.D."/>
            <person name="Quatrano R.S."/>
            <person name="Mayer K.F.X."/>
            <person name="Goodstein D."/>
            <person name="Casacuberta J.M."/>
            <person name="Vandepoele K."/>
            <person name="Reski R."/>
            <person name="Cuming A.C."/>
            <person name="Tuskan G.A."/>
            <person name="Maumus F."/>
            <person name="Salse J."/>
            <person name="Schmutz J."/>
            <person name="Rensing S.A."/>
        </authorList>
    </citation>
    <scope>NUCLEOTIDE SEQUENCE [LARGE SCALE GENOMIC DNA]</scope>
    <source>
        <strain evidence="8 9">cv. Gransden 2004</strain>
    </source>
</reference>
<dbReference type="OMA" id="VVEARIW"/>
<dbReference type="GO" id="GO:0032580">
    <property type="term" value="C:Golgi cisterna membrane"/>
    <property type="evidence" value="ECO:0007669"/>
    <property type="project" value="UniProtKB-SubCell"/>
</dbReference>
<sequence>MVLIFSCLYFSAKVPVSSENLDEFGLLPIIELNDTELRERRVKLLENFITSLQESTRLATGGEDESDWFTEEARVKWNRENPCLSRREMRLQYKQRKHVPYVEPNSQWQEVLREYSKLHRTCLHRIGDPVAYFTSQNSTVECKFTILDTELAAGLGNRLVMIASAFAYSLITQRVLLIARPGILPPQLLCEPFEGSSWLHFDPNQLVTPFNRDSRGLGSYWNKSGSFHSRIDIARGAEGGDDTSQLIMDYAVANGEGGYTEQLDSRFFCDTEQDYYKNVTWVYIMGCIYFAPKLYAVPSFRPVLDALFPDKMMLTNLLRDVMSPSDVVWEQVKSIQRDYGLQRADRRLGIQVRYRYQKEQFDRMDRVVEARIWQCAINNHLLPPVVTNSRRMLPHVSNRTTSVFVASLFDGVKNNLSDTFATYPTETGEHVEVFQFSHEGLQKFGVKIFQDALAEIITLSYSDYLFVTPQSTFSGVAQAYGGLIPWFIGFRDELETRPPCTRGQTVDTCFQVPLDYVFQCRYDSAVHRKEISTVYPDIQKCLEADTPGLQLITKQPEIP</sequence>
<dbReference type="Gramene" id="Pp3c13_8950V3.1">
    <property type="protein sequence ID" value="PAC:32931829.CDS.1"/>
    <property type="gene ID" value="Pp3c13_8950"/>
</dbReference>
<dbReference type="EC" id="2.4.1.-" evidence="6"/>
<protein>
    <recommendedName>
        <fullName evidence="6">Fucosyltransferase</fullName>
        <ecNumber evidence="6">2.4.1.-</ecNumber>
    </recommendedName>
</protein>
<name>A0A2K1JLC2_PHYPA</name>
<reference evidence="8" key="3">
    <citation type="submission" date="2020-12" db="UniProtKB">
        <authorList>
            <consortium name="EnsemblPlants"/>
        </authorList>
    </citation>
    <scope>IDENTIFICATION</scope>
</reference>
<evidence type="ECO:0000313" key="8">
    <source>
        <dbReference type="EnsemblPlants" id="PAC:32931829.CDS.1"/>
    </source>
</evidence>
<evidence type="ECO:0000313" key="9">
    <source>
        <dbReference type="Proteomes" id="UP000006727"/>
    </source>
</evidence>
<reference evidence="7 9" key="1">
    <citation type="journal article" date="2008" name="Science">
        <title>The Physcomitrella genome reveals evolutionary insights into the conquest of land by plants.</title>
        <authorList>
            <person name="Rensing S."/>
            <person name="Lang D."/>
            <person name="Zimmer A."/>
            <person name="Terry A."/>
            <person name="Salamov A."/>
            <person name="Shapiro H."/>
            <person name="Nishiyama T."/>
            <person name="Perroud P.-F."/>
            <person name="Lindquist E."/>
            <person name="Kamisugi Y."/>
            <person name="Tanahashi T."/>
            <person name="Sakakibara K."/>
            <person name="Fujita T."/>
            <person name="Oishi K."/>
            <person name="Shin-I T."/>
            <person name="Kuroki Y."/>
            <person name="Toyoda A."/>
            <person name="Suzuki Y."/>
            <person name="Hashimoto A."/>
            <person name="Yamaguchi K."/>
            <person name="Sugano A."/>
            <person name="Kohara Y."/>
            <person name="Fujiyama A."/>
            <person name="Anterola A."/>
            <person name="Aoki S."/>
            <person name="Ashton N."/>
            <person name="Barbazuk W.B."/>
            <person name="Barker E."/>
            <person name="Bennetzen J."/>
            <person name="Bezanilla M."/>
            <person name="Blankenship R."/>
            <person name="Cho S.H."/>
            <person name="Dutcher S."/>
            <person name="Estelle M."/>
            <person name="Fawcett J.A."/>
            <person name="Gundlach H."/>
            <person name="Hanada K."/>
            <person name="Heyl A."/>
            <person name="Hicks K.A."/>
            <person name="Hugh J."/>
            <person name="Lohr M."/>
            <person name="Mayer K."/>
            <person name="Melkozernov A."/>
            <person name="Murata T."/>
            <person name="Nelson D."/>
            <person name="Pils B."/>
            <person name="Prigge M."/>
            <person name="Reiss B."/>
            <person name="Renner T."/>
            <person name="Rombauts S."/>
            <person name="Rushton P."/>
            <person name="Sanderfoot A."/>
            <person name="Schween G."/>
            <person name="Shiu S.-H."/>
            <person name="Stueber K."/>
            <person name="Theodoulou F.L."/>
            <person name="Tu H."/>
            <person name="Van de Peer Y."/>
            <person name="Verrier P.J."/>
            <person name="Waters E."/>
            <person name="Wood A."/>
            <person name="Yang L."/>
            <person name="Cove D."/>
            <person name="Cuming A."/>
            <person name="Hasebe M."/>
            <person name="Lucas S."/>
            <person name="Mishler D.B."/>
            <person name="Reski R."/>
            <person name="Grigoriev I."/>
            <person name="Quatrano R.S."/>
            <person name="Boore J.L."/>
        </authorList>
    </citation>
    <scope>NUCLEOTIDE SEQUENCE [LARGE SCALE GENOMIC DNA]</scope>
    <source>
        <strain evidence="8 9">cv. Gransden 2004</strain>
    </source>
</reference>
<comment type="function">
    <text evidence="6">May be involved in cell wall biosynthesis.</text>
</comment>
<evidence type="ECO:0000256" key="6">
    <source>
        <dbReference type="RuleBase" id="RU367004"/>
    </source>
</evidence>
<dbReference type="InParanoid" id="A0A2K1JLC2"/>
<evidence type="ECO:0000313" key="7">
    <source>
        <dbReference type="EMBL" id="PNR42331.1"/>
    </source>
</evidence>
<keyword evidence="5 6" id="KW-0961">Cell wall biogenesis/degradation</keyword>
<dbReference type="AlphaFoldDB" id="A0A2K1JLC2"/>
<comment type="subcellular location">
    <subcellularLocation>
        <location evidence="6">Golgi apparatus</location>
        <location evidence="6">Golgi stack membrane</location>
        <topology evidence="6">Single-pass type II membrane protein</topology>
    </subcellularLocation>
</comment>
<dbReference type="STRING" id="3218.A0A2K1JLC2"/>